<accession>A0A6G1I2V6</accession>
<proteinExistence type="predicted"/>
<dbReference type="PANTHER" id="PTHR42085">
    <property type="entry name" value="F-BOX DOMAIN-CONTAINING PROTEIN"/>
    <property type="match status" value="1"/>
</dbReference>
<protein>
    <submittedName>
        <fullName evidence="1">Uncharacterized protein</fullName>
    </submittedName>
</protein>
<gene>
    <name evidence="1" type="ORF">EJ06DRAFT_555199</name>
</gene>
<evidence type="ECO:0000313" key="1">
    <source>
        <dbReference type="EMBL" id="KAF2402592.1"/>
    </source>
</evidence>
<dbReference type="Proteomes" id="UP000799640">
    <property type="component" value="Unassembled WGS sequence"/>
</dbReference>
<dbReference type="InterPro" id="IPR038883">
    <property type="entry name" value="AN11006-like"/>
</dbReference>
<dbReference type="EMBL" id="ML996691">
    <property type="protein sequence ID" value="KAF2402592.1"/>
    <property type="molecule type" value="Genomic_DNA"/>
</dbReference>
<name>A0A6G1I2V6_9PEZI</name>
<organism evidence="1 2">
    <name type="scientific">Trichodelitschia bisporula</name>
    <dbReference type="NCBI Taxonomy" id="703511"/>
    <lineage>
        <taxon>Eukaryota</taxon>
        <taxon>Fungi</taxon>
        <taxon>Dikarya</taxon>
        <taxon>Ascomycota</taxon>
        <taxon>Pezizomycotina</taxon>
        <taxon>Dothideomycetes</taxon>
        <taxon>Dothideomycetes incertae sedis</taxon>
        <taxon>Phaeotrichales</taxon>
        <taxon>Phaeotrichaceae</taxon>
        <taxon>Trichodelitschia</taxon>
    </lineage>
</organism>
<sequence length="297" mass="34481">MEEPRDDSYPVVGASNITLTPINLTFNIPPGFQGPFCIQMQPKLDVTWIDASGQLRAVVRAQDMQTRVLTAPTQQATTKGFFALPNEIRNRIYSLLFCNAEKDGVTFRTPGHIRALPCIPPGLSAAFLRTCHEIYNQGRLVLYGNNTFEFSRSEEDRRPYFSHPAFEVVYRDFYHWTKTIGPLNLSLIRKLRVYCSNPRRRNYRHVSDPQRFCHDKHLLSALKLIAHNCHQLEFLHIRLSGRKLTWQNAPEFVQVLGDMRAEVVELRDDHYWNLTPAHYRDLEKAMTRVPPEDQSEE</sequence>
<keyword evidence="2" id="KW-1185">Reference proteome</keyword>
<dbReference type="PANTHER" id="PTHR42085:SF2">
    <property type="entry name" value="F-BOX DOMAIN-CONTAINING PROTEIN"/>
    <property type="match status" value="1"/>
</dbReference>
<dbReference type="AlphaFoldDB" id="A0A6G1I2V6"/>
<dbReference type="OrthoDB" id="5372935at2759"/>
<reference evidence="1" key="1">
    <citation type="journal article" date="2020" name="Stud. Mycol.">
        <title>101 Dothideomycetes genomes: a test case for predicting lifestyles and emergence of pathogens.</title>
        <authorList>
            <person name="Haridas S."/>
            <person name="Albert R."/>
            <person name="Binder M."/>
            <person name="Bloem J."/>
            <person name="Labutti K."/>
            <person name="Salamov A."/>
            <person name="Andreopoulos B."/>
            <person name="Baker S."/>
            <person name="Barry K."/>
            <person name="Bills G."/>
            <person name="Bluhm B."/>
            <person name="Cannon C."/>
            <person name="Castanera R."/>
            <person name="Culley D."/>
            <person name="Daum C."/>
            <person name="Ezra D."/>
            <person name="Gonzalez J."/>
            <person name="Henrissat B."/>
            <person name="Kuo A."/>
            <person name="Liang C."/>
            <person name="Lipzen A."/>
            <person name="Lutzoni F."/>
            <person name="Magnuson J."/>
            <person name="Mondo S."/>
            <person name="Nolan M."/>
            <person name="Ohm R."/>
            <person name="Pangilinan J."/>
            <person name="Park H.-J."/>
            <person name="Ramirez L."/>
            <person name="Alfaro M."/>
            <person name="Sun H."/>
            <person name="Tritt A."/>
            <person name="Yoshinaga Y."/>
            <person name="Zwiers L.-H."/>
            <person name="Turgeon B."/>
            <person name="Goodwin S."/>
            <person name="Spatafora J."/>
            <person name="Crous P."/>
            <person name="Grigoriev I."/>
        </authorList>
    </citation>
    <scope>NUCLEOTIDE SEQUENCE</scope>
    <source>
        <strain evidence="1">CBS 262.69</strain>
    </source>
</reference>
<evidence type="ECO:0000313" key="2">
    <source>
        <dbReference type="Proteomes" id="UP000799640"/>
    </source>
</evidence>